<dbReference type="PROSITE" id="PS50110">
    <property type="entry name" value="RESPONSE_REGULATORY"/>
    <property type="match status" value="1"/>
</dbReference>
<evidence type="ECO:0000259" key="2">
    <source>
        <dbReference type="PROSITE" id="PS50110"/>
    </source>
</evidence>
<proteinExistence type="predicted"/>
<dbReference type="InterPro" id="IPR011006">
    <property type="entry name" value="CheY-like_superfamily"/>
</dbReference>
<dbReference type="STRING" id="655355.SAMN05216283_11173"/>
<dbReference type="PANTHER" id="PTHR43228">
    <property type="entry name" value="TWO-COMPONENT RESPONSE REGULATOR"/>
    <property type="match status" value="1"/>
</dbReference>
<dbReference type="AlphaFoldDB" id="A0A1I2K8F4"/>
<dbReference type="Proteomes" id="UP000198964">
    <property type="component" value="Unassembled WGS sequence"/>
</dbReference>
<dbReference type="SUPFAM" id="SSF52172">
    <property type="entry name" value="CheY-like"/>
    <property type="match status" value="1"/>
</dbReference>
<dbReference type="RefSeq" id="WP_093921081.1">
    <property type="nucleotide sequence ID" value="NZ_FONW01000011.1"/>
</dbReference>
<dbReference type="PROSITE" id="PS50930">
    <property type="entry name" value="HTH_LYTTR"/>
    <property type="match status" value="1"/>
</dbReference>
<dbReference type="Gene3D" id="2.40.50.1020">
    <property type="entry name" value="LytTr DNA-binding domain"/>
    <property type="match status" value="1"/>
</dbReference>
<dbReference type="GO" id="GO:0003677">
    <property type="term" value="F:DNA binding"/>
    <property type="evidence" value="ECO:0007669"/>
    <property type="project" value="InterPro"/>
</dbReference>
<dbReference type="InterPro" id="IPR001789">
    <property type="entry name" value="Sig_transdc_resp-reg_receiver"/>
</dbReference>
<evidence type="ECO:0000313" key="4">
    <source>
        <dbReference type="EMBL" id="SFF63415.1"/>
    </source>
</evidence>
<evidence type="ECO:0000313" key="5">
    <source>
        <dbReference type="Proteomes" id="UP000198964"/>
    </source>
</evidence>
<dbReference type="Gene3D" id="3.40.50.2300">
    <property type="match status" value="1"/>
</dbReference>
<reference evidence="4 5" key="1">
    <citation type="submission" date="2016-10" db="EMBL/GenBank/DDBJ databases">
        <authorList>
            <person name="de Groot N.N."/>
        </authorList>
    </citation>
    <scope>NUCLEOTIDE SEQUENCE [LARGE SCALE GENOMIC DNA]</scope>
    <source>
        <strain evidence="4 5">CGMCC 1.9156</strain>
    </source>
</reference>
<dbReference type="SMART" id="SM00850">
    <property type="entry name" value="LytTR"/>
    <property type="match status" value="1"/>
</dbReference>
<dbReference type="EMBL" id="FONW01000011">
    <property type="protein sequence ID" value="SFF63415.1"/>
    <property type="molecule type" value="Genomic_DNA"/>
</dbReference>
<evidence type="ECO:0000256" key="1">
    <source>
        <dbReference type="PROSITE-ProRule" id="PRU00169"/>
    </source>
</evidence>
<keyword evidence="5" id="KW-1185">Reference proteome</keyword>
<keyword evidence="1" id="KW-0597">Phosphoprotein</keyword>
<accession>A0A1I2K8F4</accession>
<dbReference type="Pfam" id="PF04397">
    <property type="entry name" value="LytTR"/>
    <property type="match status" value="1"/>
</dbReference>
<dbReference type="Pfam" id="PF00072">
    <property type="entry name" value="Response_reg"/>
    <property type="match status" value="1"/>
</dbReference>
<organism evidence="4 5">
    <name type="scientific">Sunxiuqinia elliptica</name>
    <dbReference type="NCBI Taxonomy" id="655355"/>
    <lineage>
        <taxon>Bacteria</taxon>
        <taxon>Pseudomonadati</taxon>
        <taxon>Bacteroidota</taxon>
        <taxon>Bacteroidia</taxon>
        <taxon>Marinilabiliales</taxon>
        <taxon>Prolixibacteraceae</taxon>
        <taxon>Sunxiuqinia</taxon>
    </lineage>
</organism>
<evidence type="ECO:0000259" key="3">
    <source>
        <dbReference type="PROSITE" id="PS50930"/>
    </source>
</evidence>
<name>A0A1I2K8F4_9BACT</name>
<feature type="modified residue" description="4-aspartylphosphate" evidence="1">
    <location>
        <position position="58"/>
    </location>
</feature>
<gene>
    <name evidence="4" type="ORF">SAMN05216283_11173</name>
</gene>
<protein>
    <submittedName>
        <fullName evidence="4">Two component transcriptional regulator, LytTR family</fullName>
    </submittedName>
</protein>
<feature type="domain" description="HTH LytTR-type" evidence="3">
    <location>
        <begin position="145"/>
        <end position="247"/>
    </location>
</feature>
<dbReference type="PANTHER" id="PTHR43228:SF1">
    <property type="entry name" value="TWO-COMPONENT RESPONSE REGULATOR ARR22"/>
    <property type="match status" value="1"/>
</dbReference>
<feature type="domain" description="Response regulatory" evidence="2">
    <location>
        <begin position="7"/>
        <end position="121"/>
    </location>
</feature>
<dbReference type="InterPro" id="IPR052048">
    <property type="entry name" value="ST_Response_Regulator"/>
</dbReference>
<dbReference type="GO" id="GO:0000160">
    <property type="term" value="P:phosphorelay signal transduction system"/>
    <property type="evidence" value="ECO:0007669"/>
    <property type="project" value="InterPro"/>
</dbReference>
<sequence length="251" mass="29094">MTNKKLTALIVDDEKEARDLLRYMLKEHKEIAIVDEADNTESALFKFLELRPDIVFLDLIMPGKNGMEFISLVKKQKLNTNIVIVSAYRDMAIEAIRNEVYDFILKPIGPRKLNKAIEAIIKRKEEHVSTELNAIFDQYKQETKLRISSNNSHTLIDPKEIVYCEAQGSYTHIHMDNGEIELSSNNIGRISEILSEYKFFRIGRSILINLDKLWRANRSDYSCILIAGKKEVKLYGSKKQIRELCKIEINK</sequence>
<dbReference type="InterPro" id="IPR007492">
    <property type="entry name" value="LytTR_DNA-bd_dom"/>
</dbReference>
<dbReference type="SMART" id="SM00448">
    <property type="entry name" value="REC"/>
    <property type="match status" value="1"/>
</dbReference>